<feature type="region of interest" description="Disordered" evidence="1">
    <location>
        <begin position="61"/>
        <end position="149"/>
    </location>
</feature>
<keyword evidence="3" id="KW-1185">Reference proteome</keyword>
<gene>
    <name evidence="2" type="ORF">QJS04_geneDACA000288</name>
</gene>
<reference evidence="2" key="2">
    <citation type="submission" date="2023-06" db="EMBL/GenBank/DDBJ databases">
        <authorList>
            <person name="Ma L."/>
            <person name="Liu K.-W."/>
            <person name="Li Z."/>
            <person name="Hsiao Y.-Y."/>
            <person name="Qi Y."/>
            <person name="Fu T."/>
            <person name="Tang G."/>
            <person name="Zhang D."/>
            <person name="Sun W.-H."/>
            <person name="Liu D.-K."/>
            <person name="Li Y."/>
            <person name="Chen G.-Z."/>
            <person name="Liu X.-D."/>
            <person name="Liao X.-Y."/>
            <person name="Jiang Y.-T."/>
            <person name="Yu X."/>
            <person name="Hao Y."/>
            <person name="Huang J."/>
            <person name="Zhao X.-W."/>
            <person name="Ke S."/>
            <person name="Chen Y.-Y."/>
            <person name="Wu W.-L."/>
            <person name="Hsu J.-L."/>
            <person name="Lin Y.-F."/>
            <person name="Huang M.-D."/>
            <person name="Li C.-Y."/>
            <person name="Huang L."/>
            <person name="Wang Z.-W."/>
            <person name="Zhao X."/>
            <person name="Zhong W.-Y."/>
            <person name="Peng D.-H."/>
            <person name="Ahmad S."/>
            <person name="Lan S."/>
            <person name="Zhang J.-S."/>
            <person name="Tsai W.-C."/>
            <person name="Van De Peer Y."/>
            <person name="Liu Z.-J."/>
        </authorList>
    </citation>
    <scope>NUCLEOTIDE SEQUENCE</scope>
    <source>
        <strain evidence="2">SCP</strain>
        <tissue evidence="2">Leaves</tissue>
    </source>
</reference>
<reference evidence="2" key="1">
    <citation type="journal article" date="2023" name="Nat. Commun.">
        <title>Diploid and tetraploid genomes of Acorus and the evolution of monocots.</title>
        <authorList>
            <person name="Ma L."/>
            <person name="Liu K.W."/>
            <person name="Li Z."/>
            <person name="Hsiao Y.Y."/>
            <person name="Qi Y."/>
            <person name="Fu T."/>
            <person name="Tang G.D."/>
            <person name="Zhang D."/>
            <person name="Sun W.H."/>
            <person name="Liu D.K."/>
            <person name="Li Y."/>
            <person name="Chen G.Z."/>
            <person name="Liu X.D."/>
            <person name="Liao X.Y."/>
            <person name="Jiang Y.T."/>
            <person name="Yu X."/>
            <person name="Hao Y."/>
            <person name="Huang J."/>
            <person name="Zhao X.W."/>
            <person name="Ke S."/>
            <person name="Chen Y.Y."/>
            <person name="Wu W.L."/>
            <person name="Hsu J.L."/>
            <person name="Lin Y.F."/>
            <person name="Huang M.D."/>
            <person name="Li C.Y."/>
            <person name="Huang L."/>
            <person name="Wang Z.W."/>
            <person name="Zhao X."/>
            <person name="Zhong W.Y."/>
            <person name="Peng D.H."/>
            <person name="Ahmad S."/>
            <person name="Lan S."/>
            <person name="Zhang J.S."/>
            <person name="Tsai W.C."/>
            <person name="Van de Peer Y."/>
            <person name="Liu Z.J."/>
        </authorList>
    </citation>
    <scope>NUCLEOTIDE SEQUENCE</scope>
    <source>
        <strain evidence="2">SCP</strain>
    </source>
</reference>
<proteinExistence type="predicted"/>
<dbReference type="EMBL" id="JAUJYN010000007">
    <property type="protein sequence ID" value="KAK1266321.1"/>
    <property type="molecule type" value="Genomic_DNA"/>
</dbReference>
<dbReference type="AlphaFoldDB" id="A0AAV9AQ61"/>
<evidence type="ECO:0000313" key="3">
    <source>
        <dbReference type="Proteomes" id="UP001179952"/>
    </source>
</evidence>
<feature type="compositionally biased region" description="Basic residues" evidence="1">
    <location>
        <begin position="139"/>
        <end position="149"/>
    </location>
</feature>
<evidence type="ECO:0000256" key="1">
    <source>
        <dbReference type="SAM" id="MobiDB-lite"/>
    </source>
</evidence>
<accession>A0AAV9AQ61</accession>
<feature type="compositionally biased region" description="Polar residues" evidence="1">
    <location>
        <begin position="79"/>
        <end position="91"/>
    </location>
</feature>
<name>A0AAV9AQ61_ACOGR</name>
<evidence type="ECO:0000313" key="2">
    <source>
        <dbReference type="EMBL" id="KAK1266321.1"/>
    </source>
</evidence>
<comment type="caution">
    <text evidence="2">The sequence shown here is derived from an EMBL/GenBank/DDBJ whole genome shotgun (WGS) entry which is preliminary data.</text>
</comment>
<organism evidence="2 3">
    <name type="scientific">Acorus gramineus</name>
    <name type="common">Dwarf sweet flag</name>
    <dbReference type="NCBI Taxonomy" id="55184"/>
    <lineage>
        <taxon>Eukaryota</taxon>
        <taxon>Viridiplantae</taxon>
        <taxon>Streptophyta</taxon>
        <taxon>Embryophyta</taxon>
        <taxon>Tracheophyta</taxon>
        <taxon>Spermatophyta</taxon>
        <taxon>Magnoliopsida</taxon>
        <taxon>Liliopsida</taxon>
        <taxon>Acoraceae</taxon>
        <taxon>Acorus</taxon>
    </lineage>
</organism>
<sequence>MPLRYPLSSLSLKAAVKTWRSQERSSMEFSSWEDIFLKAPTGMRVRTCLMRPLERHLMRPSEQHLMRPSNHHHHYQPAASRTRNSETSRPTATDRKLEPQTEDTQNHLHHLNHRPPVLLDQPPQYNAQFSDPMGERDHHNHHHQQLHQQ</sequence>
<dbReference type="Proteomes" id="UP001179952">
    <property type="component" value="Unassembled WGS sequence"/>
</dbReference>
<protein>
    <submittedName>
        <fullName evidence="2">Uncharacterized protein</fullName>
    </submittedName>
</protein>